<dbReference type="InterPro" id="IPR000719">
    <property type="entry name" value="Prot_kinase_dom"/>
</dbReference>
<organism evidence="13 14">
    <name type="scientific">Serendipita vermifera MAFF 305830</name>
    <dbReference type="NCBI Taxonomy" id="933852"/>
    <lineage>
        <taxon>Eukaryota</taxon>
        <taxon>Fungi</taxon>
        <taxon>Dikarya</taxon>
        <taxon>Basidiomycota</taxon>
        <taxon>Agaricomycotina</taxon>
        <taxon>Agaricomycetes</taxon>
        <taxon>Sebacinales</taxon>
        <taxon>Serendipitaceae</taxon>
        <taxon>Serendipita</taxon>
    </lineage>
</organism>
<dbReference type="OrthoDB" id="4062651at2759"/>
<evidence type="ECO:0000256" key="10">
    <source>
        <dbReference type="SAM" id="MobiDB-lite"/>
    </source>
</evidence>
<dbReference type="STRING" id="933852.A0A0C2X2B4"/>
<dbReference type="InterPro" id="IPR011009">
    <property type="entry name" value="Kinase-like_dom_sf"/>
</dbReference>
<evidence type="ECO:0000313" key="14">
    <source>
        <dbReference type="Proteomes" id="UP000054097"/>
    </source>
</evidence>
<evidence type="ECO:0000256" key="3">
    <source>
        <dbReference type="ARBA" id="ARBA00022777"/>
    </source>
</evidence>
<sequence length="361" mass="39495">MNRRNSLPVGGTPGSNYLTASDDIPPQEASGRTSFLLLDFKDVPDLTGQVSFLDNSNSVDLKTFGIWKGLMNNDLDVSLKIVKRSQDDESDRRRIIKEITVWASLSHRNISEFRGRSTIGISSFVMVSLTRGVSEGIQYLHRNGIVHGDIEPTNILVDDAGDAKLWGFGLAVLEGQSETEIVTTAEHSGTEQYRAPEHLQPNHNRRPLATSEGDINSLGCIILEFVLGVTPFSTKQRKLGDSLILGDYPASPSWPSGWREELWNFLYTCWNDRASERPKIDRVVIVQPLALLESGINSTLKATLELHTPRMSTVDVDAVLAAIALVVVIGIGGVLRLGVRVGLRVGLLFVIAFAIAAPVVS</sequence>
<keyword evidence="14" id="KW-1185">Reference proteome</keyword>
<name>A0A0C2X2B4_SERVB</name>
<dbReference type="PANTHER" id="PTHR48013">
    <property type="entry name" value="DUAL SPECIFICITY MITOGEN-ACTIVATED PROTEIN KINASE KINASE 5-RELATED"/>
    <property type="match status" value="1"/>
</dbReference>
<comment type="similarity">
    <text evidence="5">Belongs to the protein kinase superfamily. STE Ser/Thr protein kinase family. MAP kinase kinase subfamily.</text>
</comment>
<dbReference type="Pfam" id="PF00069">
    <property type="entry name" value="Pkinase"/>
    <property type="match status" value="1"/>
</dbReference>
<evidence type="ECO:0000256" key="6">
    <source>
        <dbReference type="ARBA" id="ARBA00038999"/>
    </source>
</evidence>
<protein>
    <recommendedName>
        <fullName evidence="6">mitogen-activated protein kinase kinase</fullName>
        <ecNumber evidence="6">2.7.12.2</ecNumber>
    </recommendedName>
</protein>
<keyword evidence="3" id="KW-0418">Kinase</keyword>
<evidence type="ECO:0000256" key="1">
    <source>
        <dbReference type="ARBA" id="ARBA00022679"/>
    </source>
</evidence>
<evidence type="ECO:0000256" key="2">
    <source>
        <dbReference type="ARBA" id="ARBA00022741"/>
    </source>
</evidence>
<feature type="domain" description="Protein kinase" evidence="12">
    <location>
        <begin position="1"/>
        <end position="290"/>
    </location>
</feature>
<dbReference type="EMBL" id="KN824280">
    <property type="protein sequence ID" value="KIM32398.1"/>
    <property type="molecule type" value="Genomic_DNA"/>
</dbReference>
<keyword evidence="11" id="KW-0812">Transmembrane</keyword>
<evidence type="ECO:0000256" key="11">
    <source>
        <dbReference type="SAM" id="Phobius"/>
    </source>
</evidence>
<dbReference type="Proteomes" id="UP000054097">
    <property type="component" value="Unassembled WGS sequence"/>
</dbReference>
<proteinExistence type="inferred from homology"/>
<dbReference type="GO" id="GO:0005524">
    <property type="term" value="F:ATP binding"/>
    <property type="evidence" value="ECO:0007669"/>
    <property type="project" value="UniProtKB-KW"/>
</dbReference>
<evidence type="ECO:0000256" key="8">
    <source>
        <dbReference type="ARBA" id="ARBA00049299"/>
    </source>
</evidence>
<keyword evidence="11" id="KW-0472">Membrane</keyword>
<dbReference type="AlphaFoldDB" id="A0A0C2X2B4"/>
<comment type="catalytic activity">
    <reaction evidence="7">
        <text>L-seryl-[protein] + ATP = O-phospho-L-seryl-[protein] + ADP + H(+)</text>
        <dbReference type="Rhea" id="RHEA:17989"/>
        <dbReference type="Rhea" id="RHEA-COMP:9863"/>
        <dbReference type="Rhea" id="RHEA-COMP:11604"/>
        <dbReference type="ChEBI" id="CHEBI:15378"/>
        <dbReference type="ChEBI" id="CHEBI:29999"/>
        <dbReference type="ChEBI" id="CHEBI:30616"/>
        <dbReference type="ChEBI" id="CHEBI:83421"/>
        <dbReference type="ChEBI" id="CHEBI:456216"/>
        <dbReference type="EC" id="2.7.12.2"/>
    </reaction>
</comment>
<evidence type="ECO:0000256" key="4">
    <source>
        <dbReference type="ARBA" id="ARBA00022840"/>
    </source>
</evidence>
<keyword evidence="2" id="KW-0547">Nucleotide-binding</keyword>
<reference evidence="13 14" key="1">
    <citation type="submission" date="2014-04" db="EMBL/GenBank/DDBJ databases">
        <authorList>
            <consortium name="DOE Joint Genome Institute"/>
            <person name="Kuo A."/>
            <person name="Zuccaro A."/>
            <person name="Kohler A."/>
            <person name="Nagy L.G."/>
            <person name="Floudas D."/>
            <person name="Copeland A."/>
            <person name="Barry K.W."/>
            <person name="Cichocki N."/>
            <person name="Veneault-Fourrey C."/>
            <person name="LaButti K."/>
            <person name="Lindquist E.A."/>
            <person name="Lipzen A."/>
            <person name="Lundell T."/>
            <person name="Morin E."/>
            <person name="Murat C."/>
            <person name="Sun H."/>
            <person name="Tunlid A."/>
            <person name="Henrissat B."/>
            <person name="Grigoriev I.V."/>
            <person name="Hibbett D.S."/>
            <person name="Martin F."/>
            <person name="Nordberg H.P."/>
            <person name="Cantor M.N."/>
            <person name="Hua S.X."/>
        </authorList>
    </citation>
    <scope>NUCLEOTIDE SEQUENCE [LARGE SCALE GENOMIC DNA]</scope>
    <source>
        <strain evidence="13 14">MAFF 305830</strain>
    </source>
</reference>
<accession>A0A0C2X2B4</accession>
<dbReference type="SUPFAM" id="SSF56112">
    <property type="entry name" value="Protein kinase-like (PK-like)"/>
    <property type="match status" value="1"/>
</dbReference>
<comment type="catalytic activity">
    <reaction evidence="9">
        <text>L-tyrosyl-[protein] + ATP = O-phospho-L-tyrosyl-[protein] + ADP + H(+)</text>
        <dbReference type="Rhea" id="RHEA:10596"/>
        <dbReference type="Rhea" id="RHEA-COMP:10136"/>
        <dbReference type="Rhea" id="RHEA-COMP:20101"/>
        <dbReference type="ChEBI" id="CHEBI:15378"/>
        <dbReference type="ChEBI" id="CHEBI:30616"/>
        <dbReference type="ChEBI" id="CHEBI:46858"/>
        <dbReference type="ChEBI" id="CHEBI:61978"/>
        <dbReference type="ChEBI" id="CHEBI:456216"/>
        <dbReference type="EC" id="2.7.12.2"/>
    </reaction>
</comment>
<keyword evidence="1" id="KW-0808">Transferase</keyword>
<evidence type="ECO:0000256" key="7">
    <source>
        <dbReference type="ARBA" id="ARBA00049014"/>
    </source>
</evidence>
<keyword evidence="11" id="KW-1133">Transmembrane helix</keyword>
<evidence type="ECO:0000256" key="5">
    <source>
        <dbReference type="ARBA" id="ARBA00038035"/>
    </source>
</evidence>
<dbReference type="Gene3D" id="1.10.510.10">
    <property type="entry name" value="Transferase(Phosphotransferase) domain 1"/>
    <property type="match status" value="1"/>
</dbReference>
<feature type="transmembrane region" description="Helical" evidence="11">
    <location>
        <begin position="341"/>
        <end position="360"/>
    </location>
</feature>
<evidence type="ECO:0000313" key="13">
    <source>
        <dbReference type="EMBL" id="KIM32398.1"/>
    </source>
</evidence>
<dbReference type="PANTHER" id="PTHR48013:SF9">
    <property type="entry name" value="DUAL SPECIFICITY MITOGEN-ACTIVATED PROTEIN KINASE KINASE 5"/>
    <property type="match status" value="1"/>
</dbReference>
<comment type="catalytic activity">
    <reaction evidence="8">
        <text>L-threonyl-[protein] + ATP = O-phospho-L-threonyl-[protein] + ADP + H(+)</text>
        <dbReference type="Rhea" id="RHEA:46608"/>
        <dbReference type="Rhea" id="RHEA-COMP:11060"/>
        <dbReference type="Rhea" id="RHEA-COMP:11605"/>
        <dbReference type="ChEBI" id="CHEBI:15378"/>
        <dbReference type="ChEBI" id="CHEBI:30013"/>
        <dbReference type="ChEBI" id="CHEBI:30616"/>
        <dbReference type="ChEBI" id="CHEBI:61977"/>
        <dbReference type="ChEBI" id="CHEBI:456216"/>
        <dbReference type="EC" id="2.7.12.2"/>
    </reaction>
</comment>
<dbReference type="PROSITE" id="PS50011">
    <property type="entry name" value="PROTEIN_KINASE_DOM"/>
    <property type="match status" value="1"/>
</dbReference>
<dbReference type="EC" id="2.7.12.2" evidence="6"/>
<evidence type="ECO:0000259" key="12">
    <source>
        <dbReference type="PROSITE" id="PS50011"/>
    </source>
</evidence>
<keyword evidence="4" id="KW-0067">ATP-binding</keyword>
<dbReference type="GO" id="GO:0004708">
    <property type="term" value="F:MAP kinase kinase activity"/>
    <property type="evidence" value="ECO:0007669"/>
    <property type="project" value="UniProtKB-EC"/>
</dbReference>
<evidence type="ECO:0000256" key="9">
    <source>
        <dbReference type="ARBA" id="ARBA00051693"/>
    </source>
</evidence>
<gene>
    <name evidence="13" type="ORF">M408DRAFT_6621</name>
</gene>
<feature type="transmembrane region" description="Helical" evidence="11">
    <location>
        <begin position="316"/>
        <end position="335"/>
    </location>
</feature>
<dbReference type="HOGENOM" id="CLU_767611_0_0_1"/>
<feature type="region of interest" description="Disordered" evidence="10">
    <location>
        <begin position="1"/>
        <end position="24"/>
    </location>
</feature>
<reference evidence="14" key="2">
    <citation type="submission" date="2015-01" db="EMBL/GenBank/DDBJ databases">
        <title>Evolutionary Origins and Diversification of the Mycorrhizal Mutualists.</title>
        <authorList>
            <consortium name="DOE Joint Genome Institute"/>
            <consortium name="Mycorrhizal Genomics Consortium"/>
            <person name="Kohler A."/>
            <person name="Kuo A."/>
            <person name="Nagy L.G."/>
            <person name="Floudas D."/>
            <person name="Copeland A."/>
            <person name="Barry K.W."/>
            <person name="Cichocki N."/>
            <person name="Veneault-Fourrey C."/>
            <person name="LaButti K."/>
            <person name="Lindquist E.A."/>
            <person name="Lipzen A."/>
            <person name="Lundell T."/>
            <person name="Morin E."/>
            <person name="Murat C."/>
            <person name="Riley R."/>
            <person name="Ohm R."/>
            <person name="Sun H."/>
            <person name="Tunlid A."/>
            <person name="Henrissat B."/>
            <person name="Grigoriev I.V."/>
            <person name="Hibbett D.S."/>
            <person name="Martin F."/>
        </authorList>
    </citation>
    <scope>NUCLEOTIDE SEQUENCE [LARGE SCALE GENOMIC DNA]</scope>
    <source>
        <strain evidence="14">MAFF 305830</strain>
    </source>
</reference>